<feature type="chain" id="PRO_5025554713" evidence="1">
    <location>
        <begin position="20"/>
        <end position="73"/>
    </location>
</feature>
<feature type="signal peptide" evidence="1">
    <location>
        <begin position="1"/>
        <end position="19"/>
    </location>
</feature>
<sequence length="73" mass="8355">MYILYAFIFVGLIFPQIWKAPYPLPWVDIVFTRPIFCNIFQVANCAKIKLSCNLVVCCLSEVFASRYSGISVI</sequence>
<reference evidence="2" key="1">
    <citation type="submission" date="2019-12" db="EMBL/GenBank/DDBJ databases">
        <title>An insight into the sialome of adult female Ixodes ricinus ticks feeding for 6 days.</title>
        <authorList>
            <person name="Perner J."/>
            <person name="Ribeiro J.M.C."/>
        </authorList>
    </citation>
    <scope>NUCLEOTIDE SEQUENCE</scope>
    <source>
        <strain evidence="2">Semi-engorged</strain>
        <tissue evidence="2">Salivary glands</tissue>
    </source>
</reference>
<evidence type="ECO:0000313" key="2">
    <source>
        <dbReference type="EMBL" id="MXU83088.1"/>
    </source>
</evidence>
<accession>A0A6B0TUX0</accession>
<proteinExistence type="predicted"/>
<evidence type="ECO:0000256" key="1">
    <source>
        <dbReference type="SAM" id="SignalP"/>
    </source>
</evidence>
<protein>
    <submittedName>
        <fullName evidence="2">Putative secreted protein</fullName>
    </submittedName>
</protein>
<organism evidence="2">
    <name type="scientific">Ixodes ricinus</name>
    <name type="common">Common tick</name>
    <name type="synonym">Acarus ricinus</name>
    <dbReference type="NCBI Taxonomy" id="34613"/>
    <lineage>
        <taxon>Eukaryota</taxon>
        <taxon>Metazoa</taxon>
        <taxon>Ecdysozoa</taxon>
        <taxon>Arthropoda</taxon>
        <taxon>Chelicerata</taxon>
        <taxon>Arachnida</taxon>
        <taxon>Acari</taxon>
        <taxon>Parasitiformes</taxon>
        <taxon>Ixodida</taxon>
        <taxon>Ixodoidea</taxon>
        <taxon>Ixodidae</taxon>
        <taxon>Ixodinae</taxon>
        <taxon>Ixodes</taxon>
    </lineage>
</organism>
<dbReference type="EMBL" id="GIFC01001005">
    <property type="protein sequence ID" value="MXU83088.1"/>
    <property type="molecule type" value="Transcribed_RNA"/>
</dbReference>
<keyword evidence="1" id="KW-0732">Signal</keyword>
<dbReference type="AlphaFoldDB" id="A0A6B0TUX0"/>
<name>A0A6B0TUX0_IXORI</name>